<reference evidence="1" key="1">
    <citation type="journal article" date="2014" name="Front. Microbiol.">
        <title>High frequency of phylogenetically diverse reductive dehalogenase-homologous genes in deep subseafloor sedimentary metagenomes.</title>
        <authorList>
            <person name="Kawai M."/>
            <person name="Futagami T."/>
            <person name="Toyoda A."/>
            <person name="Takaki Y."/>
            <person name="Nishi S."/>
            <person name="Hori S."/>
            <person name="Arai W."/>
            <person name="Tsubouchi T."/>
            <person name="Morono Y."/>
            <person name="Uchiyama I."/>
            <person name="Ito T."/>
            <person name="Fujiyama A."/>
            <person name="Inagaki F."/>
            <person name="Takami H."/>
        </authorList>
    </citation>
    <scope>NUCLEOTIDE SEQUENCE</scope>
    <source>
        <strain evidence="1">Expedition CK06-06</strain>
    </source>
</reference>
<organism evidence="1">
    <name type="scientific">marine sediment metagenome</name>
    <dbReference type="NCBI Taxonomy" id="412755"/>
    <lineage>
        <taxon>unclassified sequences</taxon>
        <taxon>metagenomes</taxon>
        <taxon>ecological metagenomes</taxon>
    </lineage>
</organism>
<sequence>MHAEARHSFGNVITPNRVDNDVRAFLASASKAGDDRFVLGFCADLRDNGIVDPFCVELETNTLAQYHDEQKAIRVLSQVLEAGIDEFLAKQVRLDRSLIALRVNEPSFVEKDIEALPSSDEATPEIGAKMVALLCEDGRLADAAEYAYTLFRRYPHDHITHMAVIRSLGLGTGQEVELPRIDV</sequence>
<accession>X0ZZV3</accession>
<dbReference type="AlphaFoldDB" id="X0ZZV3"/>
<protein>
    <submittedName>
        <fullName evidence="1">Uncharacterized protein</fullName>
    </submittedName>
</protein>
<comment type="caution">
    <text evidence="1">The sequence shown here is derived from an EMBL/GenBank/DDBJ whole genome shotgun (WGS) entry which is preliminary data.</text>
</comment>
<gene>
    <name evidence="1" type="ORF">S01H1_76364</name>
</gene>
<dbReference type="EMBL" id="BARS01051243">
    <property type="protein sequence ID" value="GAG53546.1"/>
    <property type="molecule type" value="Genomic_DNA"/>
</dbReference>
<evidence type="ECO:0000313" key="1">
    <source>
        <dbReference type="EMBL" id="GAG53546.1"/>
    </source>
</evidence>
<proteinExistence type="predicted"/>
<feature type="non-terminal residue" evidence="1">
    <location>
        <position position="183"/>
    </location>
</feature>
<name>X0ZZV3_9ZZZZ</name>